<dbReference type="NCBIfam" id="NF007891">
    <property type="entry name" value="PRK10594.1"/>
    <property type="match status" value="1"/>
</dbReference>
<keyword evidence="11" id="KW-1185">Reference proteome</keyword>
<dbReference type="EMBL" id="QRAP01000007">
    <property type="protein sequence ID" value="RDK89579.1"/>
    <property type="molecule type" value="Genomic_DNA"/>
</dbReference>
<evidence type="ECO:0000256" key="7">
    <source>
        <dbReference type="PROSITE-ProRule" id="PRU01373"/>
    </source>
</evidence>
<evidence type="ECO:0000313" key="11">
    <source>
        <dbReference type="Proteomes" id="UP000254848"/>
    </source>
</evidence>
<keyword evidence="6 7" id="KW-0961">Cell wall biogenesis/degradation</keyword>
<dbReference type="PANTHER" id="PTHR41533:SF1">
    <property type="entry name" value="L,D-TRANSPEPTIDASE YCBB-RELATED"/>
    <property type="match status" value="1"/>
</dbReference>
<keyword evidence="5 7" id="KW-0573">Peptidoglycan synthesis</keyword>
<comment type="caution">
    <text evidence="10">The sequence shown here is derived from an EMBL/GenBank/DDBJ whole genome shotgun (WGS) entry which is preliminary data.</text>
</comment>
<name>A0A370QMI0_9GAMM</name>
<feature type="chain" id="PRO_5016653928" evidence="8">
    <location>
        <begin position="28"/>
        <end position="631"/>
    </location>
</feature>
<dbReference type="Pfam" id="PF20142">
    <property type="entry name" value="Scaffold"/>
    <property type="match status" value="1"/>
</dbReference>
<sequence length="631" mass="69373">MLLNKRFSFHRLMIGCALAFNVMPVMANTDGQTDVQSPAPVMSVSQARSELQSAVPSGVSLRYLPELSSLYAANHMEAMWQDREAVQAFQQQLAEVALSGVQPQFTQWVTWLTDPEINDMKRDIVLSDAMMGYMQFVSGVSATKGSWLYSSVPYKIAPPPSSLVNNWQLAVRDGHLKAFVESLAPSHPQYIRMHQALKGMLADSRPWPQLSASGPSLKPGARSQDIPALRDILTRTGMLTTHVQDVIAETPASEGKEPGAQEQGNAVAVAVSPAAAPVTDLTQERPAPEQRMLRAVTPAADAAKADAEPAPAQRMLQSTAAPVVSGSDNIYTPELVEAVKRFQQWQGLTPDGVIGNRTREWLNVSSQTRATLLALNIQRLRILPGEVNTGIMVNIPDYSLSYYLNGSEVLSSRVIVGSPARKTPLMSSELNNVVVNPPWNVPTKLIREDIVPKAKRDPSYIQRHNYTLFSSWSGDAQVVDPSMIDWSMVSAGNFPYRIRQAPGSGNSLGRYKFNMPNNDAIYLHDTPNHGLFEKDIRALSSGCVRVNKASTLANMLLQDAGWSNARVSSALKGGNTQYVPVRQRIPVRLYYLTAWVADDGKPQFRTDIYNYDNTVRSGAKVVAQAEQLFQL</sequence>
<proteinExistence type="inferred from homology"/>
<feature type="signal peptide" evidence="8">
    <location>
        <begin position="1"/>
        <end position="27"/>
    </location>
</feature>
<dbReference type="InterPro" id="IPR052905">
    <property type="entry name" value="LD-transpeptidase_YkuD-like"/>
</dbReference>
<evidence type="ECO:0000256" key="6">
    <source>
        <dbReference type="ARBA" id="ARBA00023316"/>
    </source>
</evidence>
<dbReference type="OrthoDB" id="9778545at2"/>
<reference evidence="10 11" key="1">
    <citation type="submission" date="2018-07" db="EMBL/GenBank/DDBJ databases">
        <title>Genomic Encyclopedia of Type Strains, Phase IV (KMG-IV): sequencing the most valuable type-strain genomes for metagenomic binning, comparative biology and taxonomic classification.</title>
        <authorList>
            <person name="Goeker M."/>
        </authorList>
    </citation>
    <scope>NUCLEOTIDE SEQUENCE [LARGE SCALE GENOMIC DNA]</scope>
    <source>
        <strain evidence="10 11">DSM 103736</strain>
    </source>
</reference>
<dbReference type="RefSeq" id="WP_115459448.1">
    <property type="nucleotide sequence ID" value="NZ_QRAP01000007.1"/>
</dbReference>
<dbReference type="PANTHER" id="PTHR41533">
    <property type="entry name" value="L,D-TRANSPEPTIDASE HI_1667-RELATED"/>
    <property type="match status" value="1"/>
</dbReference>
<feature type="domain" description="L,D-TPase catalytic" evidence="9">
    <location>
        <begin position="389"/>
        <end position="570"/>
    </location>
</feature>
<dbReference type="GO" id="GO:0016740">
    <property type="term" value="F:transferase activity"/>
    <property type="evidence" value="ECO:0007669"/>
    <property type="project" value="UniProtKB-KW"/>
</dbReference>
<dbReference type="SUPFAM" id="SSF47090">
    <property type="entry name" value="PGBD-like"/>
    <property type="match status" value="1"/>
</dbReference>
<evidence type="ECO:0000256" key="1">
    <source>
        <dbReference type="ARBA" id="ARBA00004752"/>
    </source>
</evidence>
<dbReference type="InterPro" id="IPR005490">
    <property type="entry name" value="LD_TPept_cat_dom"/>
</dbReference>
<evidence type="ECO:0000256" key="3">
    <source>
        <dbReference type="ARBA" id="ARBA00022679"/>
    </source>
</evidence>
<dbReference type="GO" id="GO:0009252">
    <property type="term" value="P:peptidoglycan biosynthetic process"/>
    <property type="evidence" value="ECO:0007669"/>
    <property type="project" value="UniProtKB-UniPathway"/>
</dbReference>
<organism evidence="10 11">
    <name type="scientific">Enterobacillus tribolii</name>
    <dbReference type="NCBI Taxonomy" id="1487935"/>
    <lineage>
        <taxon>Bacteria</taxon>
        <taxon>Pseudomonadati</taxon>
        <taxon>Pseudomonadota</taxon>
        <taxon>Gammaproteobacteria</taxon>
        <taxon>Enterobacterales</taxon>
        <taxon>Hafniaceae</taxon>
        <taxon>Enterobacillus</taxon>
    </lineage>
</organism>
<gene>
    <name evidence="10" type="ORF">C8D90_107232</name>
</gene>
<comment type="similarity">
    <text evidence="2">Belongs to the YkuD family.</text>
</comment>
<keyword evidence="3" id="KW-0808">Transferase</keyword>
<evidence type="ECO:0000256" key="8">
    <source>
        <dbReference type="SAM" id="SignalP"/>
    </source>
</evidence>
<dbReference type="Gene3D" id="1.10.101.10">
    <property type="entry name" value="PGBD-like superfamily/PGBD"/>
    <property type="match status" value="1"/>
</dbReference>
<evidence type="ECO:0000256" key="2">
    <source>
        <dbReference type="ARBA" id="ARBA00005992"/>
    </source>
</evidence>
<evidence type="ECO:0000313" key="10">
    <source>
        <dbReference type="EMBL" id="RDK89579.1"/>
    </source>
</evidence>
<keyword evidence="4 7" id="KW-0133">Cell shape</keyword>
<dbReference type="InterPro" id="IPR038063">
    <property type="entry name" value="Transpep_catalytic_dom"/>
</dbReference>
<dbReference type="UniPathway" id="UPA00219"/>
<dbReference type="InterPro" id="IPR036365">
    <property type="entry name" value="PGBD-like_sf"/>
</dbReference>
<dbReference type="Proteomes" id="UP000254848">
    <property type="component" value="Unassembled WGS sequence"/>
</dbReference>
<evidence type="ECO:0000256" key="5">
    <source>
        <dbReference type="ARBA" id="ARBA00022984"/>
    </source>
</evidence>
<dbReference type="SUPFAM" id="SSF141523">
    <property type="entry name" value="L,D-transpeptidase catalytic domain-like"/>
    <property type="match status" value="1"/>
</dbReference>
<dbReference type="Gene3D" id="2.40.440.10">
    <property type="entry name" value="L,D-transpeptidase catalytic domain-like"/>
    <property type="match status" value="1"/>
</dbReference>
<keyword evidence="8" id="KW-0732">Signal</keyword>
<dbReference type="AlphaFoldDB" id="A0A370QMI0"/>
<accession>A0A370QMI0</accession>
<dbReference type="GO" id="GO:0008360">
    <property type="term" value="P:regulation of cell shape"/>
    <property type="evidence" value="ECO:0007669"/>
    <property type="project" value="UniProtKB-UniRule"/>
</dbReference>
<dbReference type="GO" id="GO:0004180">
    <property type="term" value="F:carboxypeptidase activity"/>
    <property type="evidence" value="ECO:0007669"/>
    <property type="project" value="UniProtKB-ARBA"/>
</dbReference>
<dbReference type="InterPro" id="IPR002477">
    <property type="entry name" value="Peptidoglycan-bd-like"/>
</dbReference>
<evidence type="ECO:0000259" key="9">
    <source>
        <dbReference type="PROSITE" id="PS52029"/>
    </source>
</evidence>
<comment type="pathway">
    <text evidence="1 7">Cell wall biogenesis; peptidoglycan biosynthesis.</text>
</comment>
<evidence type="ECO:0000256" key="4">
    <source>
        <dbReference type="ARBA" id="ARBA00022960"/>
    </source>
</evidence>
<dbReference type="CDD" id="cd16913">
    <property type="entry name" value="YkuD_like"/>
    <property type="match status" value="1"/>
</dbReference>
<feature type="active site" description="Proton donor/acceptor" evidence="7">
    <location>
        <position position="524"/>
    </location>
</feature>
<dbReference type="Pfam" id="PF03734">
    <property type="entry name" value="YkuD"/>
    <property type="match status" value="1"/>
</dbReference>
<dbReference type="GO" id="GO:0071555">
    <property type="term" value="P:cell wall organization"/>
    <property type="evidence" value="ECO:0007669"/>
    <property type="project" value="UniProtKB-UniRule"/>
</dbReference>
<dbReference type="InterPro" id="IPR036366">
    <property type="entry name" value="PGBDSf"/>
</dbReference>
<protein>
    <submittedName>
        <fullName evidence="10">Putative peptidoglycan binding protein</fullName>
    </submittedName>
</protein>
<dbReference type="InterPro" id="IPR045380">
    <property type="entry name" value="LD_TPept_scaffold_dom"/>
</dbReference>
<dbReference type="Pfam" id="PF01471">
    <property type="entry name" value="PG_binding_1"/>
    <property type="match status" value="1"/>
</dbReference>
<feature type="active site" description="Nucleophile" evidence="7">
    <location>
        <position position="543"/>
    </location>
</feature>
<dbReference type="PROSITE" id="PS52029">
    <property type="entry name" value="LD_TPASE"/>
    <property type="match status" value="1"/>
</dbReference>